<dbReference type="PROSITE" id="PS50865">
    <property type="entry name" value="ZF_MYND_2"/>
    <property type="match status" value="1"/>
</dbReference>
<evidence type="ECO:0000256" key="4">
    <source>
        <dbReference type="PROSITE-ProRule" id="PRU00134"/>
    </source>
</evidence>
<evidence type="ECO:0000259" key="5">
    <source>
        <dbReference type="PROSITE" id="PS50865"/>
    </source>
</evidence>
<dbReference type="InterPro" id="IPR029071">
    <property type="entry name" value="Ubiquitin-like_domsf"/>
</dbReference>
<keyword evidence="1" id="KW-0479">Metal-binding</keyword>
<evidence type="ECO:0000256" key="1">
    <source>
        <dbReference type="ARBA" id="ARBA00022723"/>
    </source>
</evidence>
<keyword evidence="7" id="KW-1185">Reference proteome</keyword>
<gene>
    <name evidence="6" type="ORF">PEVE_00031881</name>
</gene>
<name>A0ABN8LM30_9CNID</name>
<evidence type="ECO:0000313" key="6">
    <source>
        <dbReference type="EMBL" id="CAH3016722.1"/>
    </source>
</evidence>
<dbReference type="Gene3D" id="1.10.8.10">
    <property type="entry name" value="DNA helicase RuvA subunit, C-terminal domain"/>
    <property type="match status" value="1"/>
</dbReference>
<accession>A0ABN8LM30</accession>
<proteinExistence type="predicted"/>
<dbReference type="Gene3D" id="3.10.20.90">
    <property type="entry name" value="Phosphatidylinositol 3-kinase Catalytic Subunit, Chain A, domain 1"/>
    <property type="match status" value="1"/>
</dbReference>
<evidence type="ECO:0000313" key="7">
    <source>
        <dbReference type="Proteomes" id="UP001159427"/>
    </source>
</evidence>
<dbReference type="Gene3D" id="6.10.140.2220">
    <property type="match status" value="1"/>
</dbReference>
<organism evidence="6 7">
    <name type="scientific">Porites evermanni</name>
    <dbReference type="NCBI Taxonomy" id="104178"/>
    <lineage>
        <taxon>Eukaryota</taxon>
        <taxon>Metazoa</taxon>
        <taxon>Cnidaria</taxon>
        <taxon>Anthozoa</taxon>
        <taxon>Hexacorallia</taxon>
        <taxon>Scleractinia</taxon>
        <taxon>Fungiina</taxon>
        <taxon>Poritidae</taxon>
        <taxon>Porites</taxon>
    </lineage>
</organism>
<dbReference type="EMBL" id="CALNXI010000046">
    <property type="protein sequence ID" value="CAH3016722.1"/>
    <property type="molecule type" value="Genomic_DNA"/>
</dbReference>
<evidence type="ECO:0000256" key="3">
    <source>
        <dbReference type="ARBA" id="ARBA00022833"/>
    </source>
</evidence>
<dbReference type="Pfam" id="PF01753">
    <property type="entry name" value="zf-MYND"/>
    <property type="match status" value="1"/>
</dbReference>
<keyword evidence="2 4" id="KW-0863">Zinc-finger</keyword>
<dbReference type="SUPFAM" id="SSF54236">
    <property type="entry name" value="Ubiquitin-like"/>
    <property type="match status" value="1"/>
</dbReference>
<dbReference type="InterPro" id="IPR002893">
    <property type="entry name" value="Znf_MYND"/>
</dbReference>
<protein>
    <recommendedName>
        <fullName evidence="5">MYND-type domain-containing protein</fullName>
    </recommendedName>
</protein>
<keyword evidence="3" id="KW-0862">Zinc</keyword>
<evidence type="ECO:0000256" key="2">
    <source>
        <dbReference type="ARBA" id="ARBA00022771"/>
    </source>
</evidence>
<dbReference type="Proteomes" id="UP001159427">
    <property type="component" value="Unassembled WGS sequence"/>
</dbReference>
<comment type="caution">
    <text evidence="6">The sequence shown here is derived from an EMBL/GenBank/DDBJ whole genome shotgun (WGS) entry which is preliminary data.</text>
</comment>
<dbReference type="Pfam" id="PF19026">
    <property type="entry name" value="UBA_HYPK"/>
    <property type="match status" value="1"/>
</dbReference>
<dbReference type="PROSITE" id="PS01360">
    <property type="entry name" value="ZF_MYND_1"/>
    <property type="match status" value="1"/>
</dbReference>
<reference evidence="6 7" key="1">
    <citation type="submission" date="2022-05" db="EMBL/GenBank/DDBJ databases">
        <authorList>
            <consortium name="Genoscope - CEA"/>
            <person name="William W."/>
        </authorList>
    </citation>
    <scope>NUCLEOTIDE SEQUENCE [LARGE SCALE GENOMIC DNA]</scope>
</reference>
<dbReference type="InterPro" id="IPR044034">
    <property type="entry name" value="NAC-like_UBA"/>
</dbReference>
<sequence length="289" mass="32418">MADEKVIFCANCGHKQRFMKRCSACGQVFYCSKECQIRHWQCHKSACHKLRKVDHVELTKANCFKVSSKSSLSDVPFLKCAGNESVTLKSSLEDDGCKCKEFNRQDELTGHSYSITSASTISNCFVCKVQKEEDGEGTFECSQQQDDTMNQVHQTPLKELDICKSENTFIGKSVTIIIKHNKVRQELSVPSTENGDAILQMISHCVGIPVSKLKLIHKGKMVTRDNIQSMLFNKALFLAFGEISESEEGLEKEDIDLIVKQLGVERNLAVKVLRKNCNVVDAIIEIGNM</sequence>
<feature type="domain" description="MYND-type" evidence="5">
    <location>
        <begin position="9"/>
        <end position="47"/>
    </location>
</feature>
<dbReference type="SUPFAM" id="SSF144232">
    <property type="entry name" value="HIT/MYND zinc finger-like"/>
    <property type="match status" value="1"/>
</dbReference>
<dbReference type="CDD" id="cd14278">
    <property type="entry name" value="UBA_NAC_like"/>
    <property type="match status" value="1"/>
</dbReference>